<dbReference type="SUPFAM" id="SSF50630">
    <property type="entry name" value="Acid proteases"/>
    <property type="match status" value="1"/>
</dbReference>
<dbReference type="EMBL" id="SJOL01002760">
    <property type="protein sequence ID" value="TGZ73406.1"/>
    <property type="molecule type" value="Genomic_DNA"/>
</dbReference>
<dbReference type="Proteomes" id="UP000308267">
    <property type="component" value="Unassembled WGS sequence"/>
</dbReference>
<gene>
    <name evidence="1" type="ORF">CRM22_001537</name>
</gene>
<accession>A0A4S2MAD4</accession>
<sequence>MLLVDTSSDFSWIASPPVKSNGFKPTYLQRDVLCRMYRQHELTGQLFTATMQLGRTGVEGFRFLSATIVMPAMELIDGLDGSLGLAPSGLDTFWDQGGCKRPGSESTFALSIEHTTRESAEIRCQRSWELMGNEGFTAFNLASRDRWSMFVDNITMGGVTLCDRNCEVSFELGLVNAFFPEAYSGIISLIWNVDFHWDFNTFVLQRTALTRYAAVSITVEDLVFTWPTQEHAYDHTTPLGERVLLSSIRFHDKKYFALGTDFLHRIKLRMKSGRPDYLEVAKNSRFG</sequence>
<dbReference type="AlphaFoldDB" id="A0A4S2MAD4"/>
<comment type="caution">
    <text evidence="1">The sequence shown here is derived from an EMBL/GenBank/DDBJ whole genome shotgun (WGS) entry which is preliminary data.</text>
</comment>
<dbReference type="InterPro" id="IPR021109">
    <property type="entry name" value="Peptidase_aspartic_dom_sf"/>
</dbReference>
<dbReference type="Gene3D" id="2.40.70.10">
    <property type="entry name" value="Acid Proteases"/>
    <property type="match status" value="1"/>
</dbReference>
<reference evidence="1 2" key="1">
    <citation type="journal article" date="2019" name="BMC Genomics">
        <title>New insights from Opisthorchis felineus genome: update on genomics of the epidemiologically important liver flukes.</title>
        <authorList>
            <person name="Ershov N.I."/>
            <person name="Mordvinov V.A."/>
            <person name="Prokhortchouk E.B."/>
            <person name="Pakharukova M.Y."/>
            <person name="Gunbin K.V."/>
            <person name="Ustyantsev K."/>
            <person name="Genaev M.A."/>
            <person name="Blinov A.G."/>
            <person name="Mazur A."/>
            <person name="Boulygina E."/>
            <person name="Tsygankova S."/>
            <person name="Khrameeva E."/>
            <person name="Chekanov N."/>
            <person name="Fan G."/>
            <person name="Xiao A."/>
            <person name="Zhang H."/>
            <person name="Xu X."/>
            <person name="Yang H."/>
            <person name="Solovyev V."/>
            <person name="Lee S.M."/>
            <person name="Liu X."/>
            <person name="Afonnikov D.A."/>
            <person name="Skryabin K.G."/>
        </authorList>
    </citation>
    <scope>NUCLEOTIDE SEQUENCE [LARGE SCALE GENOMIC DNA]</scope>
    <source>
        <strain evidence="1">AK-0245</strain>
        <tissue evidence="1">Whole organism</tissue>
    </source>
</reference>
<evidence type="ECO:0008006" key="3">
    <source>
        <dbReference type="Google" id="ProtNLM"/>
    </source>
</evidence>
<evidence type="ECO:0000313" key="1">
    <source>
        <dbReference type="EMBL" id="TGZ73406.1"/>
    </source>
</evidence>
<name>A0A4S2MAD4_OPIFE</name>
<dbReference type="OrthoDB" id="10462017at2759"/>
<proteinExistence type="predicted"/>
<protein>
    <recommendedName>
        <fullName evidence="3">Peptidase A1 domain-containing protein</fullName>
    </recommendedName>
</protein>
<keyword evidence="2" id="KW-1185">Reference proteome</keyword>
<evidence type="ECO:0000313" key="2">
    <source>
        <dbReference type="Proteomes" id="UP000308267"/>
    </source>
</evidence>
<organism evidence="1 2">
    <name type="scientific">Opisthorchis felineus</name>
    <dbReference type="NCBI Taxonomy" id="147828"/>
    <lineage>
        <taxon>Eukaryota</taxon>
        <taxon>Metazoa</taxon>
        <taxon>Spiralia</taxon>
        <taxon>Lophotrochozoa</taxon>
        <taxon>Platyhelminthes</taxon>
        <taxon>Trematoda</taxon>
        <taxon>Digenea</taxon>
        <taxon>Opisthorchiida</taxon>
        <taxon>Opisthorchiata</taxon>
        <taxon>Opisthorchiidae</taxon>
        <taxon>Opisthorchis</taxon>
    </lineage>
</organism>